<dbReference type="AlphaFoldDB" id="A0ABD0KA75"/>
<feature type="compositionally biased region" description="Polar residues" evidence="1">
    <location>
        <begin position="1"/>
        <end position="10"/>
    </location>
</feature>
<comment type="caution">
    <text evidence="2">The sequence shown here is derived from an EMBL/GenBank/DDBJ whole genome shotgun (WGS) entry which is preliminary data.</text>
</comment>
<evidence type="ECO:0000313" key="3">
    <source>
        <dbReference type="Proteomes" id="UP001519460"/>
    </source>
</evidence>
<accession>A0ABD0KA75</accession>
<feature type="region of interest" description="Disordered" evidence="1">
    <location>
        <begin position="1"/>
        <end position="128"/>
    </location>
</feature>
<gene>
    <name evidence="2" type="ORF">BaRGS_00024718</name>
</gene>
<feature type="compositionally biased region" description="Low complexity" evidence="1">
    <location>
        <begin position="274"/>
        <end position="284"/>
    </location>
</feature>
<sequence>MVRQTASTSRKVFDVRQTASTSRKVFDVRQTASTSRKRAYESDNNSVVRSDNPHLRDIESARQTSRNDGTYSRNTTLERDSRAWDRDDRAKESDYERNVQRHQYSGSRLDGSRSGRTWEGQGQRDIPDAVSGYHYRSQYPVDSQQQNEHQAYRPASRLQYDGQQTERYQHQDPPPPYTPTPQHQQQPHYREPPPQYHTTPPQDRKTPPRHQGTPPSHQGTPPRNQGTSTQNQGTPPRHLTTPPRRLGLGPSPSHQGDARYSHGLLSVHTREQSEGSSSQASAFGHNRSARPSPSVSDRSANRGRGGHPNADTASQFLRAPVYNPELTLIPSRTVYCVPHGRFIKRKCPGETVPGNPELCTKLGYLHVLSTVYHMEGSSRGNVLEKRFLATLNCAQNFDTFTYCLLCTTWKVHQEEMSWRNGSWQP</sequence>
<protein>
    <submittedName>
        <fullName evidence="2">Uncharacterized protein</fullName>
    </submittedName>
</protein>
<feature type="compositionally biased region" description="Low complexity" evidence="1">
    <location>
        <begin position="233"/>
        <end position="248"/>
    </location>
</feature>
<dbReference type="EMBL" id="JACVVK020000217">
    <property type="protein sequence ID" value="KAK7483983.1"/>
    <property type="molecule type" value="Genomic_DNA"/>
</dbReference>
<feature type="compositionally biased region" description="Basic and acidic residues" evidence="1">
    <location>
        <begin position="51"/>
        <end position="60"/>
    </location>
</feature>
<dbReference type="Proteomes" id="UP001519460">
    <property type="component" value="Unassembled WGS sequence"/>
</dbReference>
<name>A0ABD0KA75_9CAEN</name>
<evidence type="ECO:0000256" key="1">
    <source>
        <dbReference type="SAM" id="MobiDB-lite"/>
    </source>
</evidence>
<feature type="compositionally biased region" description="Polar residues" evidence="1">
    <location>
        <begin position="61"/>
        <end position="75"/>
    </location>
</feature>
<keyword evidence="3" id="KW-1185">Reference proteome</keyword>
<feature type="compositionally biased region" description="Low complexity" evidence="1">
    <location>
        <begin position="105"/>
        <end position="115"/>
    </location>
</feature>
<organism evidence="2 3">
    <name type="scientific">Batillaria attramentaria</name>
    <dbReference type="NCBI Taxonomy" id="370345"/>
    <lineage>
        <taxon>Eukaryota</taxon>
        <taxon>Metazoa</taxon>
        <taxon>Spiralia</taxon>
        <taxon>Lophotrochozoa</taxon>
        <taxon>Mollusca</taxon>
        <taxon>Gastropoda</taxon>
        <taxon>Caenogastropoda</taxon>
        <taxon>Sorbeoconcha</taxon>
        <taxon>Cerithioidea</taxon>
        <taxon>Batillariidae</taxon>
        <taxon>Batillaria</taxon>
    </lineage>
</organism>
<reference evidence="2 3" key="1">
    <citation type="journal article" date="2023" name="Sci. Data">
        <title>Genome assembly of the Korean intertidal mud-creeper Batillaria attramentaria.</title>
        <authorList>
            <person name="Patra A.K."/>
            <person name="Ho P.T."/>
            <person name="Jun S."/>
            <person name="Lee S.J."/>
            <person name="Kim Y."/>
            <person name="Won Y.J."/>
        </authorList>
    </citation>
    <scope>NUCLEOTIDE SEQUENCE [LARGE SCALE GENOMIC DNA]</scope>
    <source>
        <strain evidence="2">Wonlab-2016</strain>
    </source>
</reference>
<evidence type="ECO:0000313" key="2">
    <source>
        <dbReference type="EMBL" id="KAK7483983.1"/>
    </source>
</evidence>
<feature type="compositionally biased region" description="Polar residues" evidence="1">
    <location>
        <begin position="213"/>
        <end position="232"/>
    </location>
</feature>
<feature type="compositionally biased region" description="Polar residues" evidence="1">
    <location>
        <begin position="289"/>
        <end position="298"/>
    </location>
</feature>
<feature type="compositionally biased region" description="Basic and acidic residues" evidence="1">
    <location>
        <begin position="76"/>
        <end position="99"/>
    </location>
</feature>
<feature type="region of interest" description="Disordered" evidence="1">
    <location>
        <begin position="162"/>
        <end position="316"/>
    </location>
</feature>
<proteinExistence type="predicted"/>